<reference evidence="1 2" key="1">
    <citation type="submission" date="2014-04" db="EMBL/GenBank/DDBJ databases">
        <authorList>
            <consortium name="DOE Joint Genome Institute"/>
            <person name="Kuo A."/>
            <person name="Kohler A."/>
            <person name="Nagy L.G."/>
            <person name="Floudas D."/>
            <person name="Copeland A."/>
            <person name="Barry K.W."/>
            <person name="Cichocki N."/>
            <person name="Veneault-Fourrey C."/>
            <person name="LaButti K."/>
            <person name="Lindquist E.A."/>
            <person name="Lipzen A."/>
            <person name="Lundell T."/>
            <person name="Morin E."/>
            <person name="Murat C."/>
            <person name="Sun H."/>
            <person name="Tunlid A."/>
            <person name="Henrissat B."/>
            <person name="Grigoriev I.V."/>
            <person name="Hibbett D.S."/>
            <person name="Martin F."/>
            <person name="Nordberg H.P."/>
            <person name="Cantor M.N."/>
            <person name="Hua S.X."/>
        </authorList>
    </citation>
    <scope>NUCLEOTIDE SEQUENCE [LARGE SCALE GENOMIC DNA]</scope>
    <source>
        <strain evidence="1 2">Foug A</strain>
    </source>
</reference>
<evidence type="ECO:0000313" key="1">
    <source>
        <dbReference type="EMBL" id="KIM58136.1"/>
    </source>
</evidence>
<dbReference type="AlphaFoldDB" id="A0A0C3DQ69"/>
<name>A0A0C3DQ69_9AGAM</name>
<dbReference type="EMBL" id="KN822090">
    <property type="protein sequence ID" value="KIM58136.1"/>
    <property type="molecule type" value="Genomic_DNA"/>
</dbReference>
<feature type="non-terminal residue" evidence="1">
    <location>
        <position position="1"/>
    </location>
</feature>
<organism evidence="1 2">
    <name type="scientific">Scleroderma citrinum Foug A</name>
    <dbReference type="NCBI Taxonomy" id="1036808"/>
    <lineage>
        <taxon>Eukaryota</taxon>
        <taxon>Fungi</taxon>
        <taxon>Dikarya</taxon>
        <taxon>Basidiomycota</taxon>
        <taxon>Agaricomycotina</taxon>
        <taxon>Agaricomycetes</taxon>
        <taxon>Agaricomycetidae</taxon>
        <taxon>Boletales</taxon>
        <taxon>Sclerodermatineae</taxon>
        <taxon>Sclerodermataceae</taxon>
        <taxon>Scleroderma</taxon>
    </lineage>
</organism>
<protein>
    <submittedName>
        <fullName evidence="1">Uncharacterized protein</fullName>
    </submittedName>
</protein>
<dbReference type="HOGENOM" id="CLU_001324_7_4_1"/>
<dbReference type="Proteomes" id="UP000053989">
    <property type="component" value="Unassembled WGS sequence"/>
</dbReference>
<feature type="non-terminal residue" evidence="1">
    <location>
        <position position="75"/>
    </location>
</feature>
<dbReference type="OrthoDB" id="2986975at2759"/>
<gene>
    <name evidence="1" type="ORF">SCLCIDRAFT_42520</name>
</gene>
<evidence type="ECO:0000313" key="2">
    <source>
        <dbReference type="Proteomes" id="UP000053989"/>
    </source>
</evidence>
<sequence>TVSYTFTDYRLQVQTIDHCIVNLATPLSGQLTSFNAYIALSRSRGRNGIRLLRDFNERLFTHHPSEHLHREDTHL</sequence>
<dbReference type="InParanoid" id="A0A0C3DQ69"/>
<proteinExistence type="predicted"/>
<reference evidence="2" key="2">
    <citation type="submission" date="2015-01" db="EMBL/GenBank/DDBJ databases">
        <title>Evolutionary Origins and Diversification of the Mycorrhizal Mutualists.</title>
        <authorList>
            <consortium name="DOE Joint Genome Institute"/>
            <consortium name="Mycorrhizal Genomics Consortium"/>
            <person name="Kohler A."/>
            <person name="Kuo A."/>
            <person name="Nagy L.G."/>
            <person name="Floudas D."/>
            <person name="Copeland A."/>
            <person name="Barry K.W."/>
            <person name="Cichocki N."/>
            <person name="Veneault-Fourrey C."/>
            <person name="LaButti K."/>
            <person name="Lindquist E.A."/>
            <person name="Lipzen A."/>
            <person name="Lundell T."/>
            <person name="Morin E."/>
            <person name="Murat C."/>
            <person name="Riley R."/>
            <person name="Ohm R."/>
            <person name="Sun H."/>
            <person name="Tunlid A."/>
            <person name="Henrissat B."/>
            <person name="Grigoriev I.V."/>
            <person name="Hibbett D.S."/>
            <person name="Martin F."/>
        </authorList>
    </citation>
    <scope>NUCLEOTIDE SEQUENCE [LARGE SCALE GENOMIC DNA]</scope>
    <source>
        <strain evidence="2">Foug A</strain>
    </source>
</reference>
<accession>A0A0C3DQ69</accession>
<keyword evidence="2" id="KW-1185">Reference proteome</keyword>